<dbReference type="STRING" id="1428652.BIV24_29595"/>
<dbReference type="PANTHER" id="PTHR43881:SF1">
    <property type="entry name" value="GAMMA-GLUTAMYLTRANSPEPTIDASE (AFU_ORTHOLOGUE AFUA_4G13580)"/>
    <property type="match status" value="1"/>
</dbReference>
<accession>A0A1S2NU66</accession>
<gene>
    <name evidence="1" type="ORF">BIV24_29595</name>
</gene>
<keyword evidence="1" id="KW-0808">Transferase</keyword>
<proteinExistence type="predicted"/>
<reference evidence="1 2" key="1">
    <citation type="submission" date="2016-10" db="EMBL/GenBank/DDBJ databases">
        <title>Genome sequence of Streptomyces sp. MUSC 93.</title>
        <authorList>
            <person name="Lee L.-H."/>
            <person name="Ser H.-L."/>
            <person name="Law J.W.-F."/>
        </authorList>
    </citation>
    <scope>NUCLEOTIDE SEQUENCE [LARGE SCALE GENOMIC DNA]</scope>
    <source>
        <strain evidence="1 2">MUSC 93</strain>
    </source>
</reference>
<dbReference type="EMBL" id="MLYP01000105">
    <property type="protein sequence ID" value="OIJ84987.1"/>
    <property type="molecule type" value="Genomic_DNA"/>
</dbReference>
<dbReference type="Gene3D" id="3.60.20.40">
    <property type="match status" value="1"/>
</dbReference>
<dbReference type="GO" id="GO:0016740">
    <property type="term" value="F:transferase activity"/>
    <property type="evidence" value="ECO:0007669"/>
    <property type="project" value="UniProtKB-KW"/>
</dbReference>
<comment type="caution">
    <text evidence="1">The sequence shown here is derived from an EMBL/GenBank/DDBJ whole genome shotgun (WGS) entry which is preliminary data.</text>
</comment>
<sequence length="599" mass="64373">MRFGRPQLVGTFGAVSATHWLPSAAAMAVLERGGNAFDAAAAAGFVLQVVEPHFNGLGGDVPIVAYTAETDRVQVVCGQGPMPQAATIEHFTSLGLRQIPGSGLLPAVVPGAFGTWMRLLAEHGTLPLADVLEHAIGYAENGFPLLAGTADTIELLAPLFATEWKESGRTYLPHGRPPKAGQRFRNPALANTYKRLLREATTASGHREAQLAAAEKAFYQGFVAEAIDAFVPGHELLDSTGRRHRGLLTGQDLADWRATVESSVRLQYGEYTVHKPGAWSQSPVFLQQLALLDGFDLAGMGLDSAEYLHTVTECAKLAFADREAWYGDPEHSDVPLDILLSAPYSEARRALIEEKAAETLRPGSPGDRTPVIPELLSDEAPADGDYWMGQIHNGLPTIVKATAARNDTCTVVVADRLGNMVAAVPSGGWLKSSPVIPGLGFSLGTRGQTMTLQEGHPNSLAPGRRPRTTLSPSLVLKEGKPVLAFGTPGGDRQDQWTLEFFLAVADFGLDLQSATETLAFHTDHFSASFTPHESRPKVLTVERNCAPEVVEELVRRGHEVELVDEYSLGKVCAVGIDHDKDVLMAAASPRGRQTYAMCR</sequence>
<dbReference type="InterPro" id="IPR043137">
    <property type="entry name" value="GGT_ssub_C"/>
</dbReference>
<dbReference type="InterPro" id="IPR052896">
    <property type="entry name" value="GGT-like_enzyme"/>
</dbReference>
<dbReference type="Proteomes" id="UP000179935">
    <property type="component" value="Unassembled WGS sequence"/>
</dbReference>
<keyword evidence="2" id="KW-1185">Reference proteome</keyword>
<evidence type="ECO:0000313" key="1">
    <source>
        <dbReference type="EMBL" id="OIJ84987.1"/>
    </source>
</evidence>
<dbReference type="InterPro" id="IPR029055">
    <property type="entry name" value="Ntn_hydrolases_N"/>
</dbReference>
<dbReference type="AlphaFoldDB" id="A0A1S2NU66"/>
<dbReference type="PANTHER" id="PTHR43881">
    <property type="entry name" value="GAMMA-GLUTAMYLTRANSPEPTIDASE (AFU_ORTHOLOGUE AFUA_4G13580)"/>
    <property type="match status" value="1"/>
</dbReference>
<dbReference type="InterPro" id="IPR043138">
    <property type="entry name" value="GGT_lsub"/>
</dbReference>
<dbReference type="Pfam" id="PF01019">
    <property type="entry name" value="G_glu_transpept"/>
    <property type="match status" value="1"/>
</dbReference>
<dbReference type="Gene3D" id="1.10.246.130">
    <property type="match status" value="1"/>
</dbReference>
<protein>
    <submittedName>
        <fullName evidence="1">Gamma-glutamyltransferase</fullName>
    </submittedName>
</protein>
<organism evidence="1 2">
    <name type="scientific">Streptomyces colonosanans</name>
    <dbReference type="NCBI Taxonomy" id="1428652"/>
    <lineage>
        <taxon>Bacteria</taxon>
        <taxon>Bacillati</taxon>
        <taxon>Actinomycetota</taxon>
        <taxon>Actinomycetes</taxon>
        <taxon>Kitasatosporales</taxon>
        <taxon>Streptomycetaceae</taxon>
        <taxon>Streptomyces</taxon>
    </lineage>
</organism>
<name>A0A1S2NU66_9ACTN</name>
<dbReference type="SUPFAM" id="SSF56235">
    <property type="entry name" value="N-terminal nucleophile aminohydrolases (Ntn hydrolases)"/>
    <property type="match status" value="1"/>
</dbReference>
<dbReference type="PRINTS" id="PR01210">
    <property type="entry name" value="GGTRANSPTASE"/>
</dbReference>
<evidence type="ECO:0000313" key="2">
    <source>
        <dbReference type="Proteomes" id="UP000179935"/>
    </source>
</evidence>